<evidence type="ECO:0000256" key="1">
    <source>
        <dbReference type="SAM" id="MobiDB-lite"/>
    </source>
</evidence>
<feature type="region of interest" description="Disordered" evidence="1">
    <location>
        <begin position="558"/>
        <end position="579"/>
    </location>
</feature>
<gene>
    <name evidence="4" type="ORF">NVS47_09475</name>
</gene>
<keyword evidence="2" id="KW-0812">Transmembrane</keyword>
<dbReference type="InterPro" id="IPR052901">
    <property type="entry name" value="Bact_TGase-like"/>
</dbReference>
<feature type="transmembrane region" description="Helical" evidence="2">
    <location>
        <begin position="65"/>
        <end position="83"/>
    </location>
</feature>
<keyword evidence="2" id="KW-1133">Transmembrane helix</keyword>
<evidence type="ECO:0000313" key="4">
    <source>
        <dbReference type="EMBL" id="MCR6545736.1"/>
    </source>
</evidence>
<keyword evidence="2" id="KW-0472">Membrane</keyword>
<feature type="transmembrane region" description="Helical" evidence="2">
    <location>
        <begin position="594"/>
        <end position="616"/>
    </location>
</feature>
<dbReference type="EMBL" id="JANPWE010000004">
    <property type="protein sequence ID" value="MCR6545736.1"/>
    <property type="molecule type" value="Genomic_DNA"/>
</dbReference>
<evidence type="ECO:0000313" key="5">
    <source>
        <dbReference type="Proteomes" id="UP001524944"/>
    </source>
</evidence>
<feature type="transmembrane region" description="Helical" evidence="2">
    <location>
        <begin position="116"/>
        <end position="135"/>
    </location>
</feature>
<organism evidence="4 5">
    <name type="scientific">Dehalobacterium formicoaceticum</name>
    <dbReference type="NCBI Taxonomy" id="51515"/>
    <lineage>
        <taxon>Bacteria</taxon>
        <taxon>Bacillati</taxon>
        <taxon>Bacillota</taxon>
        <taxon>Clostridia</taxon>
        <taxon>Eubacteriales</taxon>
        <taxon>Peptococcaceae</taxon>
        <taxon>Dehalobacterium</taxon>
    </lineage>
</organism>
<dbReference type="Gene3D" id="3.10.620.30">
    <property type="match status" value="1"/>
</dbReference>
<proteinExistence type="predicted"/>
<name>A0ABT1Y4E3_9FIRM</name>
<dbReference type="InterPro" id="IPR002931">
    <property type="entry name" value="Transglutaminase-like"/>
</dbReference>
<dbReference type="InterPro" id="IPR038765">
    <property type="entry name" value="Papain-like_cys_pep_sf"/>
</dbReference>
<dbReference type="PANTHER" id="PTHR42736">
    <property type="entry name" value="PROTEIN-GLUTAMINE GAMMA-GLUTAMYLTRANSFERASE"/>
    <property type="match status" value="1"/>
</dbReference>
<feature type="transmembrane region" description="Helical" evidence="2">
    <location>
        <begin position="142"/>
        <end position="159"/>
    </location>
</feature>
<sequence>MKNWINPCMSYVINLIIAVCLSFSFVYALTSALSMTYEAKDVFLLVFFASILFSLVFMNRLSQKIFTGALVLIAAGSLFYFYFKSSAFKLVYSKTTATFLWLKSYINGEVPLTPEYQLYTLLALSIAISLVVYLFTVERFNFYVLLVGGISLFAVQWILDYFVSFLPFYVFVLLILVCYFKYIYVRNNAIVQRTSRQAPAAFLLLAAFMSALVFLFAYYMPASDQPLEGDWMQAKLNISNTGYFVTRSTGFSEESSRLGGNITLDDTLVMKVDSPEGGIYLKGAIRDLYTGSSWECVDSALTDLGETFQLNKFNADLLATSEDIRQFFNKISLKITYENLRTNTLFIPVKTESLKFDTGPLNLFLDPYGMLSSENFLGQDFNYNVEFYSLKKNNESLTQYLRNSSSRYNSSRYYQLPAELPERVKRLALEITSSTKNDYDRVKAIEVYLATNYKYTLEPGTTPKGRDFVDYFLFDLKQGYCTYYASAMTVLTRSLGIPARYVEGYVLPTQPVEGTTYEVTNSQAHAWVEVYFEGLGWIPFEPTSPFLENSNVDNASLAQPHTQQNGANDTNDNSEVTVASPESTDFSADIGAQVLWFLMIVTLFLLLLWVAAFSPLRRRLRLLKLQSLTPEKKIIEMYKYFLRALSVQGLPIKHGETPIHYAQRIDESLAFKPGFNTVTEIFLKARYSTISIDEKEIQFVIDFYSTFPDQCKERTSWLRYIVVNNM</sequence>
<dbReference type="Pfam" id="PF01841">
    <property type="entry name" value="Transglut_core"/>
    <property type="match status" value="1"/>
</dbReference>
<dbReference type="Proteomes" id="UP001524944">
    <property type="component" value="Unassembled WGS sequence"/>
</dbReference>
<feature type="transmembrane region" description="Helical" evidence="2">
    <location>
        <begin position="12"/>
        <end position="30"/>
    </location>
</feature>
<keyword evidence="5" id="KW-1185">Reference proteome</keyword>
<evidence type="ECO:0000259" key="3">
    <source>
        <dbReference type="SMART" id="SM00460"/>
    </source>
</evidence>
<dbReference type="PANTHER" id="PTHR42736:SF1">
    <property type="entry name" value="PROTEIN-GLUTAMINE GAMMA-GLUTAMYLTRANSFERASE"/>
    <property type="match status" value="1"/>
</dbReference>
<feature type="domain" description="Transglutaminase-like" evidence="3">
    <location>
        <begin position="473"/>
        <end position="544"/>
    </location>
</feature>
<dbReference type="InterPro" id="IPR025403">
    <property type="entry name" value="TgpA-like_C"/>
</dbReference>
<protein>
    <submittedName>
        <fullName evidence="4">TransglutaminaseTgpA domain-containing protein</fullName>
    </submittedName>
</protein>
<reference evidence="4 5" key="1">
    <citation type="submission" date="2022-08" db="EMBL/GenBank/DDBJ databases">
        <title>Proteogenomics of the novel Dehalobacterium formicoaceticum strain EZ94 highlights a key role of methyltransferases during anaerobic dichloromethane degradation.</title>
        <authorList>
            <person name="Wasmund K."/>
        </authorList>
    </citation>
    <scope>NUCLEOTIDE SEQUENCE [LARGE SCALE GENOMIC DNA]</scope>
    <source>
        <strain evidence="4 5">EZ94</strain>
    </source>
</reference>
<dbReference type="SUPFAM" id="SSF54001">
    <property type="entry name" value="Cysteine proteinases"/>
    <property type="match status" value="1"/>
</dbReference>
<accession>A0ABT1Y4E3</accession>
<dbReference type="InterPro" id="IPR021878">
    <property type="entry name" value="TgpA_N"/>
</dbReference>
<evidence type="ECO:0000256" key="2">
    <source>
        <dbReference type="SAM" id="Phobius"/>
    </source>
</evidence>
<dbReference type="Pfam" id="PF11992">
    <property type="entry name" value="TgpA_N"/>
    <property type="match status" value="1"/>
</dbReference>
<comment type="caution">
    <text evidence="4">The sequence shown here is derived from an EMBL/GenBank/DDBJ whole genome shotgun (WGS) entry which is preliminary data.</text>
</comment>
<feature type="transmembrane region" description="Helical" evidence="2">
    <location>
        <begin position="165"/>
        <end position="185"/>
    </location>
</feature>
<dbReference type="SMART" id="SM00460">
    <property type="entry name" value="TGc"/>
    <property type="match status" value="1"/>
</dbReference>
<feature type="transmembrane region" description="Helical" evidence="2">
    <location>
        <begin position="42"/>
        <end position="58"/>
    </location>
</feature>
<feature type="transmembrane region" description="Helical" evidence="2">
    <location>
        <begin position="197"/>
        <end position="220"/>
    </location>
</feature>
<dbReference type="Pfam" id="PF13559">
    <property type="entry name" value="DUF4129"/>
    <property type="match status" value="1"/>
</dbReference>